<sequence length="79" mass="8561">MRGPHSLAAATLALLLVFSVFGNSGGAPQGRRFISDHSRRKDLSSRLPAERRSPNLQLLTLPEVAALLLGSLQRPQEDT</sequence>
<evidence type="ECO:0000256" key="4">
    <source>
        <dbReference type="ARBA" id="ARBA00022702"/>
    </source>
</evidence>
<feature type="region of interest" description="Disordered" evidence="6">
    <location>
        <begin position="28"/>
        <end position="48"/>
    </location>
</feature>
<dbReference type="GO" id="GO:0005184">
    <property type="term" value="F:neuropeptide hormone activity"/>
    <property type="evidence" value="ECO:0007669"/>
    <property type="project" value="InterPro"/>
</dbReference>
<organism evidence="8 9">
    <name type="scientific">Jaculus jaculus</name>
    <name type="common">Lesser Egyptian jerboa</name>
    <dbReference type="NCBI Taxonomy" id="51337"/>
    <lineage>
        <taxon>Eukaryota</taxon>
        <taxon>Metazoa</taxon>
        <taxon>Chordata</taxon>
        <taxon>Craniata</taxon>
        <taxon>Vertebrata</taxon>
        <taxon>Euteleostomi</taxon>
        <taxon>Mammalia</taxon>
        <taxon>Eutheria</taxon>
        <taxon>Euarchontoglires</taxon>
        <taxon>Glires</taxon>
        <taxon>Rodentia</taxon>
        <taxon>Myomorpha</taxon>
        <taxon>Dipodoidea</taxon>
        <taxon>Dipodidae</taxon>
        <taxon>Dipodinae</taxon>
        <taxon>Jaculus</taxon>
    </lineage>
</organism>
<evidence type="ECO:0000256" key="1">
    <source>
        <dbReference type="ARBA" id="ARBA00004613"/>
    </source>
</evidence>
<keyword evidence="4" id="KW-0372">Hormone</keyword>
<evidence type="ECO:0000313" key="8">
    <source>
        <dbReference type="Ensembl" id="ENSJJAP00000017470.1"/>
    </source>
</evidence>
<dbReference type="GO" id="GO:1904306">
    <property type="term" value="P:positive regulation of gastro-intestinal system smooth muscle contraction"/>
    <property type="evidence" value="ECO:0007669"/>
    <property type="project" value="TreeGrafter"/>
</dbReference>
<proteinExistence type="inferred from homology"/>
<comment type="similarity">
    <text evidence="2">Belongs to the spexin family.</text>
</comment>
<dbReference type="PANTHER" id="PTHR28590">
    <property type="entry name" value="SPEXIN"/>
    <property type="match status" value="1"/>
</dbReference>
<feature type="signal peptide" evidence="7">
    <location>
        <begin position="1"/>
        <end position="22"/>
    </location>
</feature>
<dbReference type="GO" id="GO:0005615">
    <property type="term" value="C:extracellular space"/>
    <property type="evidence" value="ECO:0007669"/>
    <property type="project" value="TreeGrafter"/>
</dbReference>
<dbReference type="AlphaFoldDB" id="A0A8C5P258"/>
<comment type="subcellular location">
    <subcellularLocation>
        <location evidence="1">Secreted</location>
    </subcellularLocation>
</comment>
<dbReference type="Proteomes" id="UP000694385">
    <property type="component" value="Unassembled WGS sequence"/>
</dbReference>
<name>A0A8C5P258_JACJA</name>
<evidence type="ECO:0000313" key="9">
    <source>
        <dbReference type="Proteomes" id="UP000694385"/>
    </source>
</evidence>
<reference evidence="8" key="1">
    <citation type="submission" date="2025-08" db="UniProtKB">
        <authorList>
            <consortium name="Ensembl"/>
        </authorList>
    </citation>
    <scope>IDENTIFICATION</scope>
</reference>
<dbReference type="GO" id="GO:0005737">
    <property type="term" value="C:cytoplasm"/>
    <property type="evidence" value="ECO:0007669"/>
    <property type="project" value="TreeGrafter"/>
</dbReference>
<reference evidence="8" key="2">
    <citation type="submission" date="2025-09" db="UniProtKB">
        <authorList>
            <consortium name="Ensembl"/>
        </authorList>
    </citation>
    <scope>IDENTIFICATION</scope>
</reference>
<dbReference type="Ensembl" id="ENSJJAT00000023990.1">
    <property type="protein sequence ID" value="ENSJJAP00000017470.1"/>
    <property type="gene ID" value="ENSJJAG00000019012.1"/>
</dbReference>
<feature type="compositionally biased region" description="Basic and acidic residues" evidence="6">
    <location>
        <begin position="33"/>
        <end position="48"/>
    </location>
</feature>
<accession>A0A8C5P258</accession>
<evidence type="ECO:0000256" key="5">
    <source>
        <dbReference type="ARBA" id="ARBA00022729"/>
    </source>
</evidence>
<dbReference type="OMA" id="CNSAPQV"/>
<evidence type="ECO:0000256" key="7">
    <source>
        <dbReference type="SAM" id="SignalP"/>
    </source>
</evidence>
<evidence type="ECO:0000256" key="3">
    <source>
        <dbReference type="ARBA" id="ARBA00022525"/>
    </source>
</evidence>
<keyword evidence="3" id="KW-0964">Secreted</keyword>
<dbReference type="Pfam" id="PF15171">
    <property type="entry name" value="Spexin"/>
    <property type="match status" value="1"/>
</dbReference>
<evidence type="ECO:0000256" key="2">
    <source>
        <dbReference type="ARBA" id="ARBA00006687"/>
    </source>
</evidence>
<evidence type="ECO:0000256" key="6">
    <source>
        <dbReference type="SAM" id="MobiDB-lite"/>
    </source>
</evidence>
<keyword evidence="9" id="KW-1185">Reference proteome</keyword>
<dbReference type="GeneTree" id="ENSGT00940000173162"/>
<dbReference type="InterPro" id="IPR028126">
    <property type="entry name" value="Spexin"/>
</dbReference>
<dbReference type="PANTHER" id="PTHR28590:SF1">
    <property type="entry name" value="SPEXIN"/>
    <property type="match status" value="1"/>
</dbReference>
<feature type="chain" id="PRO_5034770127" evidence="7">
    <location>
        <begin position="23"/>
        <end position="79"/>
    </location>
</feature>
<keyword evidence="5 7" id="KW-0732">Signal</keyword>
<protein>
    <submittedName>
        <fullName evidence="8">Uncharacterized protein</fullName>
    </submittedName>
</protein>